<reference evidence="1 2" key="1">
    <citation type="submission" date="2019-09" db="EMBL/GenBank/DDBJ databases">
        <authorList>
            <person name="Depoorter E."/>
        </authorList>
    </citation>
    <scope>NUCLEOTIDE SEQUENCE [LARGE SCALE GENOMIC DNA]</scope>
    <source>
        <strain evidence="1 2">R-17378</strain>
    </source>
</reference>
<name>A0ABY6Y7G5_9BURK</name>
<dbReference type="Proteomes" id="UP000494120">
    <property type="component" value="Unassembled WGS sequence"/>
</dbReference>
<protein>
    <submittedName>
        <fullName evidence="1">Uncharacterized protein</fullName>
    </submittedName>
</protein>
<organism evidence="1 2">
    <name type="scientific">Burkholderia aenigmatica</name>
    <dbReference type="NCBI Taxonomy" id="2015348"/>
    <lineage>
        <taxon>Bacteria</taxon>
        <taxon>Pseudomonadati</taxon>
        <taxon>Pseudomonadota</taxon>
        <taxon>Betaproteobacteria</taxon>
        <taxon>Burkholderiales</taxon>
        <taxon>Burkholderiaceae</taxon>
        <taxon>Burkholderia</taxon>
        <taxon>Burkholderia cepacia complex</taxon>
    </lineage>
</organism>
<gene>
    <name evidence="1" type="ORF">BLA17378_08625</name>
</gene>
<dbReference type="EMBL" id="CABVQG010000084">
    <property type="protein sequence ID" value="VWD49667.1"/>
    <property type="molecule type" value="Genomic_DNA"/>
</dbReference>
<accession>A0ABY6Y7G5</accession>
<keyword evidence="2" id="KW-1185">Reference proteome</keyword>
<proteinExistence type="predicted"/>
<sequence>MIDISKLRTAHAHAYVADDRAACERLAWAISYAVAGDVEQAEPVYNQYVKEAT</sequence>
<comment type="caution">
    <text evidence="1">The sequence shown here is derived from an EMBL/GenBank/DDBJ whole genome shotgun (WGS) entry which is preliminary data.</text>
</comment>
<evidence type="ECO:0000313" key="1">
    <source>
        <dbReference type="EMBL" id="VWD49667.1"/>
    </source>
</evidence>
<evidence type="ECO:0000313" key="2">
    <source>
        <dbReference type="Proteomes" id="UP000494120"/>
    </source>
</evidence>